<dbReference type="Proteomes" id="UP000198661">
    <property type="component" value="Unassembled WGS sequence"/>
</dbReference>
<dbReference type="Gene3D" id="1.10.510.10">
    <property type="entry name" value="Transferase(Phosphotransferase) domain 1"/>
    <property type="match status" value="1"/>
</dbReference>
<keyword evidence="1" id="KW-0472">Membrane</keyword>
<dbReference type="AlphaFoldDB" id="A0A1I2QXS6"/>
<organism evidence="2 3">
    <name type="scientific">Planifilum fulgidum</name>
    <dbReference type="NCBI Taxonomy" id="201973"/>
    <lineage>
        <taxon>Bacteria</taxon>
        <taxon>Bacillati</taxon>
        <taxon>Bacillota</taxon>
        <taxon>Bacilli</taxon>
        <taxon>Bacillales</taxon>
        <taxon>Thermoactinomycetaceae</taxon>
        <taxon>Planifilum</taxon>
    </lineage>
</organism>
<name>A0A1I2QXS6_9BACL</name>
<evidence type="ECO:0000313" key="2">
    <source>
        <dbReference type="EMBL" id="SFG33058.1"/>
    </source>
</evidence>
<reference evidence="2 3" key="1">
    <citation type="submission" date="2016-10" db="EMBL/GenBank/DDBJ databases">
        <authorList>
            <person name="de Groot N.N."/>
        </authorList>
    </citation>
    <scope>NUCLEOTIDE SEQUENCE [LARGE SCALE GENOMIC DNA]</scope>
    <source>
        <strain evidence="2 3">DSM 44945</strain>
    </source>
</reference>
<keyword evidence="1" id="KW-0812">Transmembrane</keyword>
<feature type="transmembrane region" description="Helical" evidence="1">
    <location>
        <begin position="231"/>
        <end position="251"/>
    </location>
</feature>
<evidence type="ECO:0000256" key="1">
    <source>
        <dbReference type="SAM" id="Phobius"/>
    </source>
</evidence>
<protein>
    <submittedName>
        <fullName evidence="2">Uncharacterized protein</fullName>
    </submittedName>
</protein>
<keyword evidence="1" id="KW-1133">Transmembrane helix</keyword>
<dbReference type="OrthoDB" id="2985620at2"/>
<gene>
    <name evidence="2" type="ORF">SAMN04488025_12648</name>
</gene>
<dbReference type="SUPFAM" id="SSF56112">
    <property type="entry name" value="Protein kinase-like (PK-like)"/>
    <property type="match status" value="1"/>
</dbReference>
<accession>A0A1I2QXS6</accession>
<keyword evidence="3" id="KW-1185">Reference proteome</keyword>
<dbReference type="RefSeq" id="WP_092039868.1">
    <property type="nucleotide sequence ID" value="NZ_FOOK01000026.1"/>
</dbReference>
<proteinExistence type="predicted"/>
<dbReference type="STRING" id="201973.SAMN04488025_12648"/>
<dbReference type="InterPro" id="IPR011009">
    <property type="entry name" value="Kinase-like_dom_sf"/>
</dbReference>
<sequence length="435" mass="49428">MQSENRAAGRYYERFQVLDTIHFFNRKLILAKEPNGRQVFLQEIEMNHFVPPGIREVLRNFDHPHVAPIQDVIEEHRRIILVHPPMIGEPLSMLVDPDHPMPPIQALRIFRRLLRTMVDLYNLPLPMTTTLDPRNVIMDENNPYVLFLNFKKLSPPRFHEKWRELLYFLLTGKEPEGDVRRSIEDHQDIPPELRRLIAACFDPANTIHDVLALAESTRIQLPEKKNPLKKWLYPVAAAVLVVFGALLGIQLTSNTAMSEPLNLEAEPRRLATVSQLRLDDASQVYSLGLPEGEPVRIRAELTRVDNRSFTLALVSEEQRRGYGIYIDEQGKVLFLEKADGEDPLLSGQDRTTPPVEPGKRYVLEMVYIPDEPLYVTVMENSGRNKRGAVGPIPAVSPSRVQFQGGEGIVLHQLKAIRLDDLSETDSQGGTASSLS</sequence>
<evidence type="ECO:0000313" key="3">
    <source>
        <dbReference type="Proteomes" id="UP000198661"/>
    </source>
</evidence>
<dbReference type="EMBL" id="FOOK01000026">
    <property type="protein sequence ID" value="SFG33058.1"/>
    <property type="molecule type" value="Genomic_DNA"/>
</dbReference>